<name>X1U4R2_9ZZZZ</name>
<protein>
    <recommendedName>
        <fullName evidence="2">HK97 gp10 family phage protein</fullName>
    </recommendedName>
</protein>
<proteinExistence type="predicted"/>
<dbReference type="NCBIfam" id="TIGR01725">
    <property type="entry name" value="phge_HK97_gp10"/>
    <property type="match status" value="1"/>
</dbReference>
<dbReference type="Pfam" id="PF04883">
    <property type="entry name" value="HK97-gp10_like"/>
    <property type="match status" value="1"/>
</dbReference>
<gene>
    <name evidence="1" type="ORF">S12H4_13084</name>
</gene>
<reference evidence="1" key="1">
    <citation type="journal article" date="2014" name="Front. Microbiol.">
        <title>High frequency of phylogenetically diverse reductive dehalogenase-homologous genes in deep subseafloor sedimentary metagenomes.</title>
        <authorList>
            <person name="Kawai M."/>
            <person name="Futagami T."/>
            <person name="Toyoda A."/>
            <person name="Takaki Y."/>
            <person name="Nishi S."/>
            <person name="Hori S."/>
            <person name="Arai W."/>
            <person name="Tsubouchi T."/>
            <person name="Morono Y."/>
            <person name="Uchiyama I."/>
            <person name="Ito T."/>
            <person name="Fujiyama A."/>
            <person name="Inagaki F."/>
            <person name="Takami H."/>
        </authorList>
    </citation>
    <scope>NUCLEOTIDE SEQUENCE</scope>
    <source>
        <strain evidence="1">Expedition CK06-06</strain>
    </source>
</reference>
<sequence length="147" mass="16121">MIRIKVTGTREVIAALEKIGDAFRDKLEAAVLSGCLIVQNEAKRKCPYITGNLRSSIHTGGYGGMSDLAKSETGTDIGGKAVKDTSVELLVGTNVEYARRVEYGFNQADRLGRVYHQRPQPYLRPALDENKKKVVAEIGSALKEVLR</sequence>
<dbReference type="EMBL" id="BARW01006235">
    <property type="protein sequence ID" value="GAI87304.1"/>
    <property type="molecule type" value="Genomic_DNA"/>
</dbReference>
<evidence type="ECO:0008006" key="2">
    <source>
        <dbReference type="Google" id="ProtNLM"/>
    </source>
</evidence>
<comment type="caution">
    <text evidence="1">The sequence shown here is derived from an EMBL/GenBank/DDBJ whole genome shotgun (WGS) entry which is preliminary data.</text>
</comment>
<organism evidence="1">
    <name type="scientific">marine sediment metagenome</name>
    <dbReference type="NCBI Taxonomy" id="412755"/>
    <lineage>
        <taxon>unclassified sequences</taxon>
        <taxon>metagenomes</taxon>
        <taxon>ecological metagenomes</taxon>
    </lineage>
</organism>
<dbReference type="InterPro" id="IPR010064">
    <property type="entry name" value="HK97-gp10_tail"/>
</dbReference>
<accession>X1U4R2</accession>
<dbReference type="AlphaFoldDB" id="X1U4R2"/>
<evidence type="ECO:0000313" key="1">
    <source>
        <dbReference type="EMBL" id="GAI87304.1"/>
    </source>
</evidence>